<protein>
    <submittedName>
        <fullName evidence="2">Type IV secretion protein Rhs</fullName>
    </submittedName>
</protein>
<feature type="compositionally biased region" description="Polar residues" evidence="1">
    <location>
        <begin position="151"/>
        <end position="177"/>
    </location>
</feature>
<accession>A0A3P1T0F8</accession>
<comment type="caution">
    <text evidence="2">The sequence shown here is derived from an EMBL/GenBank/DDBJ whole genome shotgun (WGS) entry which is preliminary data.</text>
</comment>
<sequence>MSDVMQGISEDVQFNHEHADALITACNDAADTVENQTASRSSWLSHGLEDFSGYYAQLFQQNGSVQASDASLLVTRLREVVKAVQDLKASAKAEQERRQTARDWKKRQEDRGWWDHVTDWFTGGEAPPMGPPDPAPTFSVTPVTPPERQPLTGSGHTGTSSARPANLRSFATNSSGGNDELRPKATTASTAYSNFTGSCKWGSLSASGVFTGFDSYIAANDNDVSWANVVAGAFEAAGGDGVVTVANA</sequence>
<gene>
    <name evidence="2" type="ORF">EII34_15535</name>
</gene>
<dbReference type="RefSeq" id="WP_221620324.1">
    <property type="nucleotide sequence ID" value="NZ_RQZG01000031.1"/>
</dbReference>
<feature type="region of interest" description="Disordered" evidence="1">
    <location>
        <begin position="89"/>
        <end position="183"/>
    </location>
</feature>
<evidence type="ECO:0000256" key="1">
    <source>
        <dbReference type="SAM" id="MobiDB-lite"/>
    </source>
</evidence>
<dbReference type="Proteomes" id="UP000280819">
    <property type="component" value="Unassembled WGS sequence"/>
</dbReference>
<proteinExistence type="predicted"/>
<evidence type="ECO:0000313" key="2">
    <source>
        <dbReference type="EMBL" id="RRD02870.1"/>
    </source>
</evidence>
<name>A0A3P1T0F8_9ACTN</name>
<reference evidence="2 3" key="1">
    <citation type="submission" date="2018-11" db="EMBL/GenBank/DDBJ databases">
        <title>Genomes From Bacteria Associated with the Canine Oral Cavity: a Test Case for Automated Genome-Based Taxonomic Assignment.</title>
        <authorList>
            <person name="Coil D.A."/>
            <person name="Jospin G."/>
            <person name="Darling A.E."/>
            <person name="Wallis C."/>
            <person name="Davis I.J."/>
            <person name="Harris S."/>
            <person name="Eisen J.A."/>
            <person name="Holcombe L.J."/>
            <person name="O'Flynn C."/>
        </authorList>
    </citation>
    <scope>NUCLEOTIDE SEQUENCE [LARGE SCALE GENOMIC DNA]</scope>
    <source>
        <strain evidence="2 3">OH887_COT-365</strain>
    </source>
</reference>
<evidence type="ECO:0000313" key="3">
    <source>
        <dbReference type="Proteomes" id="UP000280819"/>
    </source>
</evidence>
<organism evidence="2 3">
    <name type="scientific">Arachnia propionica</name>
    <dbReference type="NCBI Taxonomy" id="1750"/>
    <lineage>
        <taxon>Bacteria</taxon>
        <taxon>Bacillati</taxon>
        <taxon>Actinomycetota</taxon>
        <taxon>Actinomycetes</taxon>
        <taxon>Propionibacteriales</taxon>
        <taxon>Propionibacteriaceae</taxon>
        <taxon>Arachnia</taxon>
    </lineage>
</organism>
<dbReference type="EMBL" id="RQZG01000031">
    <property type="protein sequence ID" value="RRD02870.1"/>
    <property type="molecule type" value="Genomic_DNA"/>
</dbReference>
<dbReference type="AlphaFoldDB" id="A0A3P1T0F8"/>
<feature type="compositionally biased region" description="Basic and acidic residues" evidence="1">
    <location>
        <begin position="89"/>
        <end position="118"/>
    </location>
</feature>
<feature type="non-terminal residue" evidence="2">
    <location>
        <position position="248"/>
    </location>
</feature>